<proteinExistence type="predicted"/>
<reference evidence="1 2" key="1">
    <citation type="journal article" date="2018" name="Gigascience">
        <title>Genomes of trombidid mites reveal novel predicted allergens and laterally-transferred genes associated with secondary metabolism.</title>
        <authorList>
            <person name="Dong X."/>
            <person name="Chaisiri K."/>
            <person name="Xia D."/>
            <person name="Armstrong S.D."/>
            <person name="Fang Y."/>
            <person name="Donnelly M.J."/>
            <person name="Kadowaki T."/>
            <person name="McGarry J.W."/>
            <person name="Darby A.C."/>
            <person name="Makepeace B.L."/>
        </authorList>
    </citation>
    <scope>NUCLEOTIDE SEQUENCE [LARGE SCALE GENOMIC DNA]</scope>
    <source>
        <strain evidence="1">UoL-UT</strain>
    </source>
</reference>
<sequence>MFAIVNEEEEVANENIMLNYLLARMMEHKPRFPEMQDVQRKRKYWKQCAFNAVTCFGKRR</sequence>
<protein>
    <submittedName>
        <fullName evidence="1">Prohormone-1-like protein</fullName>
    </submittedName>
</protein>
<keyword evidence="2" id="KW-1185">Reference proteome</keyword>
<evidence type="ECO:0000313" key="1">
    <source>
        <dbReference type="EMBL" id="RWS24909.1"/>
    </source>
</evidence>
<evidence type="ECO:0000313" key="2">
    <source>
        <dbReference type="Proteomes" id="UP000288716"/>
    </source>
</evidence>
<dbReference type="EMBL" id="NCKV01004277">
    <property type="protein sequence ID" value="RWS24909.1"/>
    <property type="molecule type" value="Genomic_DNA"/>
</dbReference>
<dbReference type="AlphaFoldDB" id="A0A443SBI8"/>
<dbReference type="OrthoDB" id="6410451at2759"/>
<accession>A0A443SBI8</accession>
<dbReference type="Proteomes" id="UP000288716">
    <property type="component" value="Unassembled WGS sequence"/>
</dbReference>
<dbReference type="VEuPathDB" id="VectorBase:LDEU007131"/>
<name>A0A443SBI8_9ACAR</name>
<gene>
    <name evidence="1" type="ORF">B4U80_00162</name>
</gene>
<comment type="caution">
    <text evidence="1">The sequence shown here is derived from an EMBL/GenBank/DDBJ whole genome shotgun (WGS) entry which is preliminary data.</text>
</comment>
<organism evidence="1 2">
    <name type="scientific">Leptotrombidium deliense</name>
    <dbReference type="NCBI Taxonomy" id="299467"/>
    <lineage>
        <taxon>Eukaryota</taxon>
        <taxon>Metazoa</taxon>
        <taxon>Ecdysozoa</taxon>
        <taxon>Arthropoda</taxon>
        <taxon>Chelicerata</taxon>
        <taxon>Arachnida</taxon>
        <taxon>Acari</taxon>
        <taxon>Acariformes</taxon>
        <taxon>Trombidiformes</taxon>
        <taxon>Prostigmata</taxon>
        <taxon>Anystina</taxon>
        <taxon>Parasitengona</taxon>
        <taxon>Trombiculoidea</taxon>
        <taxon>Trombiculidae</taxon>
        <taxon>Leptotrombidium</taxon>
    </lineage>
</organism>